<comment type="caution">
    <text evidence="2">The sequence shown here is derived from an EMBL/GenBank/DDBJ whole genome shotgun (WGS) entry which is preliminary data.</text>
</comment>
<dbReference type="Pfam" id="PF21095">
    <property type="entry name" value="CarD_C"/>
    <property type="match status" value="1"/>
</dbReference>
<dbReference type="InterPro" id="IPR042215">
    <property type="entry name" value="CarD-like_C"/>
</dbReference>
<proteinExistence type="predicted"/>
<accession>A0A6B1D551</accession>
<dbReference type="InterPro" id="IPR036101">
    <property type="entry name" value="CarD-like/TRCF_RID_sf"/>
</dbReference>
<dbReference type="Gene3D" id="2.40.10.170">
    <property type="match status" value="1"/>
</dbReference>
<dbReference type="Pfam" id="PF02559">
    <property type="entry name" value="CarD_TRCF_RID"/>
    <property type="match status" value="1"/>
</dbReference>
<dbReference type="InterPro" id="IPR048792">
    <property type="entry name" value="CarD_C"/>
</dbReference>
<name>A0A6B1D551_9CHLR</name>
<dbReference type="SUPFAM" id="SSF141259">
    <property type="entry name" value="CarD-like"/>
    <property type="match status" value="1"/>
</dbReference>
<dbReference type="SMART" id="SM01058">
    <property type="entry name" value="CarD_TRCF"/>
    <property type="match status" value="1"/>
</dbReference>
<dbReference type="PANTHER" id="PTHR38447:SF1">
    <property type="entry name" value="RNA POLYMERASE-BINDING TRANSCRIPTION FACTOR CARD"/>
    <property type="match status" value="1"/>
</dbReference>
<dbReference type="Gene3D" id="1.20.58.1290">
    <property type="entry name" value="CarD-like, C-terminal domain"/>
    <property type="match status" value="1"/>
</dbReference>
<sequence length="238" mass="26363">MALFTGSINVASPPRMGPGWRSIFTSGATVNFQMNGEDKMGFDIGQNVIHPSHGAGTIVAFKEKELVKGFQRYYVIEFIHNRLTVHVPAPRIEQIGVRPVMPDAGINGVFMTLESHPLDLPDEFRLRRNSIEKQIHSGYPNQVAAAVRDLAWRDSSKYLTEADKEALIEARALLITELALALKQSWELTELSVDDAVARGIRDRQDAEARALEEEMEPVSTNWPFPVALPAEVSGAAD</sequence>
<evidence type="ECO:0000313" key="2">
    <source>
        <dbReference type="EMBL" id="MYC94387.1"/>
    </source>
</evidence>
<dbReference type="GO" id="GO:0009303">
    <property type="term" value="P:rRNA transcription"/>
    <property type="evidence" value="ECO:0007669"/>
    <property type="project" value="TreeGrafter"/>
</dbReference>
<protein>
    <recommendedName>
        <fullName evidence="1">CarD-like/TRCF RNAP-interacting domain-containing protein</fullName>
    </recommendedName>
</protein>
<dbReference type="InterPro" id="IPR003711">
    <property type="entry name" value="CarD-like/TRCF_RID"/>
</dbReference>
<dbReference type="InterPro" id="IPR052531">
    <property type="entry name" value="CarD-like_regulator"/>
</dbReference>
<gene>
    <name evidence="2" type="ORF">F4X14_05395</name>
</gene>
<evidence type="ECO:0000259" key="1">
    <source>
        <dbReference type="SMART" id="SM01058"/>
    </source>
</evidence>
<reference evidence="2" key="1">
    <citation type="submission" date="2019-09" db="EMBL/GenBank/DDBJ databases">
        <title>Characterisation of the sponge microbiome using genome-centric metagenomics.</title>
        <authorList>
            <person name="Engelberts J.P."/>
            <person name="Robbins S.J."/>
            <person name="De Goeij J.M."/>
            <person name="Aranda M."/>
            <person name="Bell S.C."/>
            <person name="Webster N.S."/>
        </authorList>
    </citation>
    <scope>NUCLEOTIDE SEQUENCE</scope>
    <source>
        <strain evidence="2">SB0661_bin_32</strain>
    </source>
</reference>
<dbReference type="AlphaFoldDB" id="A0A6B1D551"/>
<dbReference type="PANTHER" id="PTHR38447">
    <property type="entry name" value="TRANSCRIPTION FACTOR YDEB-RELATED"/>
    <property type="match status" value="1"/>
</dbReference>
<organism evidence="2">
    <name type="scientific">Caldilineaceae bacterium SB0661_bin_32</name>
    <dbReference type="NCBI Taxonomy" id="2605255"/>
    <lineage>
        <taxon>Bacteria</taxon>
        <taxon>Bacillati</taxon>
        <taxon>Chloroflexota</taxon>
        <taxon>Caldilineae</taxon>
        <taxon>Caldilineales</taxon>
        <taxon>Caldilineaceae</taxon>
    </lineage>
</organism>
<feature type="domain" description="CarD-like/TRCF RNAP-interacting" evidence="1">
    <location>
        <begin position="41"/>
        <end position="151"/>
    </location>
</feature>
<dbReference type="EMBL" id="VXMH01000024">
    <property type="protein sequence ID" value="MYC94387.1"/>
    <property type="molecule type" value="Genomic_DNA"/>
</dbReference>